<keyword evidence="3" id="KW-1185">Reference proteome</keyword>
<feature type="region of interest" description="Disordered" evidence="1">
    <location>
        <begin position="37"/>
        <end position="79"/>
    </location>
</feature>
<dbReference type="Proteomes" id="UP000299102">
    <property type="component" value="Unassembled WGS sequence"/>
</dbReference>
<dbReference type="EMBL" id="BGZK01000040">
    <property type="protein sequence ID" value="GBP10366.1"/>
    <property type="molecule type" value="Genomic_DNA"/>
</dbReference>
<proteinExistence type="predicted"/>
<name>A0A4C1T868_EUMVA</name>
<evidence type="ECO:0000313" key="3">
    <source>
        <dbReference type="Proteomes" id="UP000299102"/>
    </source>
</evidence>
<protein>
    <submittedName>
        <fullName evidence="2">Uncharacterized protein</fullName>
    </submittedName>
</protein>
<sequence>MPSRTLVRMSLSRDVGGAAAGSKKSCRFSCTYPRRVSAQCETPPRRRRSRDPDHRSRSLHLSAGSVPVGAVHVRRRDGH</sequence>
<reference evidence="2 3" key="1">
    <citation type="journal article" date="2019" name="Commun. Biol.">
        <title>The bagworm genome reveals a unique fibroin gene that provides high tensile strength.</title>
        <authorList>
            <person name="Kono N."/>
            <person name="Nakamura H."/>
            <person name="Ohtoshi R."/>
            <person name="Tomita M."/>
            <person name="Numata K."/>
            <person name="Arakawa K."/>
        </authorList>
    </citation>
    <scope>NUCLEOTIDE SEQUENCE [LARGE SCALE GENOMIC DNA]</scope>
</reference>
<feature type="region of interest" description="Disordered" evidence="1">
    <location>
        <begin position="1"/>
        <end position="23"/>
    </location>
</feature>
<evidence type="ECO:0000256" key="1">
    <source>
        <dbReference type="SAM" id="MobiDB-lite"/>
    </source>
</evidence>
<gene>
    <name evidence="2" type="ORF">EVAR_5677_1</name>
</gene>
<accession>A0A4C1T868</accession>
<evidence type="ECO:0000313" key="2">
    <source>
        <dbReference type="EMBL" id="GBP10366.1"/>
    </source>
</evidence>
<dbReference type="AlphaFoldDB" id="A0A4C1T868"/>
<comment type="caution">
    <text evidence="2">The sequence shown here is derived from an EMBL/GenBank/DDBJ whole genome shotgun (WGS) entry which is preliminary data.</text>
</comment>
<organism evidence="2 3">
    <name type="scientific">Eumeta variegata</name>
    <name type="common">Bagworm moth</name>
    <name type="synonym">Eumeta japonica</name>
    <dbReference type="NCBI Taxonomy" id="151549"/>
    <lineage>
        <taxon>Eukaryota</taxon>
        <taxon>Metazoa</taxon>
        <taxon>Ecdysozoa</taxon>
        <taxon>Arthropoda</taxon>
        <taxon>Hexapoda</taxon>
        <taxon>Insecta</taxon>
        <taxon>Pterygota</taxon>
        <taxon>Neoptera</taxon>
        <taxon>Endopterygota</taxon>
        <taxon>Lepidoptera</taxon>
        <taxon>Glossata</taxon>
        <taxon>Ditrysia</taxon>
        <taxon>Tineoidea</taxon>
        <taxon>Psychidae</taxon>
        <taxon>Oiketicinae</taxon>
        <taxon>Eumeta</taxon>
    </lineage>
</organism>